<dbReference type="InterPro" id="IPR001128">
    <property type="entry name" value="Cyt_P450"/>
</dbReference>
<evidence type="ECO:0000256" key="10">
    <source>
        <dbReference type="ARBA" id="ARBA00023033"/>
    </source>
</evidence>
<sequence>IMIKTKNNSIMEPFYMILSLGFLFISLTFLLGTRRRKLNLPPSPAWPYPIIGHLHLLKLPLQRSFLSLSKSLGGASIFSLRLGTRLVYVVSSHSVAEECFTKNDVVFANRPEFLFAKHIGYNSSTMVSAAYGDSWRNLRRIGAIEIFSSIRLDSFLSIRKDEIRRLILCLSKNSLQEPAKVELGSLFMGLTINNIIRMLAGKRYYGDGTEDDDESKHVRDLIAEVIAAGGAGNAADYFPILCWLTDYEKRVKKLGGRVDEFLQSLVDEKRAEKVKGSTMIDRLLSLQETQPEYYTDVIIKGIIEVMILAGTDTSAATLEWAMSNLLNHPEVLKKAKTEIDEQIGLDRLIEEQDIVKLPYLQSIVAETLRLYPVVPMLLPHMASKDCMVAGYDVPRKTILLVNVWAIHRDPKMWEEPEKFKPERFEKEGEDKKLMSFGMGRRACPGLGLGQRLVTLALGSLVQCFEWERTGEEYVDMTEAAKGITMHKSTSLEAMCRTRPIKANSIMETFYFIPSLFFLVLSLKLLFGARRRKLNLPPSPTRPFPVIGHLHLLKLPLHRTFLSLPKSLDGASIFSLRLGTRLVFVVSSHSVAEECFTKNDIVLANRPEFIFGKYIGYNSSTMVSAAYGDSWRNLRRVGTIEIFSSFRLNSFLSIREDEIRRLIFSLSNNSQQEYAKVEMRTLFMNLTINNILRMVAGKRFYGDETEDDDEARHVRQLIADVAVSSGAGNVADYFPILRLITSYEKQVKKLAGRIDEFLQSLVDEKRAEKVKGNTMIDHLLSLQETQPDYYTDVIIKGIILVMIIAGTNTSGGTLEWAMANLLNHPEVLERARTEIEEQIGSDRLIEEQDIVKLPYLQNITSETLRLYPVVPMLLPHMASEDCIVAGYDVPRGTMVMVNAWAIHRDPNMWEEPEKFKPERFEKEGEDKKMLSFGMGRRACPGSGLAQRLVTLALGSLVQCFDWERDGEKYVDLTEAEKGTIMRKAEPLKAMCRARPIVHKILDASCS</sequence>
<organism evidence="13 14">
    <name type="scientific">Brassica napus</name>
    <name type="common">Rape</name>
    <dbReference type="NCBI Taxonomy" id="3708"/>
    <lineage>
        <taxon>Eukaryota</taxon>
        <taxon>Viridiplantae</taxon>
        <taxon>Streptophyta</taxon>
        <taxon>Embryophyta</taxon>
        <taxon>Tracheophyta</taxon>
        <taxon>Spermatophyta</taxon>
        <taxon>Magnoliopsida</taxon>
        <taxon>eudicotyledons</taxon>
        <taxon>Gunneridae</taxon>
        <taxon>Pentapetalae</taxon>
        <taxon>rosids</taxon>
        <taxon>malvids</taxon>
        <taxon>Brassicales</taxon>
        <taxon>Brassicaceae</taxon>
        <taxon>Brassiceae</taxon>
        <taxon>Brassica</taxon>
    </lineage>
</organism>
<evidence type="ECO:0008006" key="15">
    <source>
        <dbReference type="Google" id="ProtNLM"/>
    </source>
</evidence>
<evidence type="ECO:0000256" key="2">
    <source>
        <dbReference type="ARBA" id="ARBA00004167"/>
    </source>
</evidence>
<feature type="transmembrane region" description="Helical" evidence="12">
    <location>
        <begin position="12"/>
        <end position="32"/>
    </location>
</feature>
<evidence type="ECO:0000256" key="9">
    <source>
        <dbReference type="ARBA" id="ARBA00023004"/>
    </source>
</evidence>
<evidence type="ECO:0000313" key="14">
    <source>
        <dbReference type="Proteomes" id="UP000824890"/>
    </source>
</evidence>
<gene>
    <name evidence="13" type="ORF">HID58_093132</name>
</gene>
<evidence type="ECO:0000256" key="4">
    <source>
        <dbReference type="ARBA" id="ARBA00022617"/>
    </source>
</evidence>
<evidence type="ECO:0000256" key="1">
    <source>
        <dbReference type="ARBA" id="ARBA00001971"/>
    </source>
</evidence>
<evidence type="ECO:0000256" key="11">
    <source>
        <dbReference type="ARBA" id="ARBA00023136"/>
    </source>
</evidence>
<dbReference type="InterPro" id="IPR017972">
    <property type="entry name" value="Cyt_P450_CS"/>
</dbReference>
<evidence type="ECO:0000256" key="12">
    <source>
        <dbReference type="SAM" id="Phobius"/>
    </source>
</evidence>
<keyword evidence="6" id="KW-0479">Metal-binding</keyword>
<evidence type="ECO:0000256" key="5">
    <source>
        <dbReference type="ARBA" id="ARBA00022692"/>
    </source>
</evidence>
<dbReference type="Pfam" id="PF00067">
    <property type="entry name" value="p450"/>
    <property type="match status" value="2"/>
</dbReference>
<dbReference type="Proteomes" id="UP000824890">
    <property type="component" value="Unassembled WGS sequence"/>
</dbReference>
<name>A0ABQ7XC39_BRANA</name>
<keyword evidence="10" id="KW-0503">Monooxygenase</keyword>
<comment type="similarity">
    <text evidence="3">Belongs to the cytochrome P450 family.</text>
</comment>
<dbReference type="InterPro" id="IPR002401">
    <property type="entry name" value="Cyt_P450_E_grp-I"/>
</dbReference>
<dbReference type="CDD" id="cd20653">
    <property type="entry name" value="CYP81"/>
    <property type="match status" value="2"/>
</dbReference>
<evidence type="ECO:0000256" key="8">
    <source>
        <dbReference type="ARBA" id="ARBA00023002"/>
    </source>
</evidence>
<keyword evidence="11 12" id="KW-0472">Membrane</keyword>
<proteinExistence type="inferred from homology"/>
<protein>
    <recommendedName>
        <fullName evidence="15">Cytochrome P450 81D11</fullName>
    </recommendedName>
</protein>
<reference evidence="13 14" key="1">
    <citation type="submission" date="2021-05" db="EMBL/GenBank/DDBJ databases">
        <title>Genome Assembly of Synthetic Allotetraploid Brassica napus Reveals Homoeologous Exchanges between Subgenomes.</title>
        <authorList>
            <person name="Davis J.T."/>
        </authorList>
    </citation>
    <scope>NUCLEOTIDE SEQUENCE [LARGE SCALE GENOMIC DNA]</scope>
    <source>
        <strain evidence="14">cv. Da-Ae</strain>
        <tissue evidence="13">Seedling</tissue>
    </source>
</reference>
<keyword evidence="4" id="KW-0349">Heme</keyword>
<evidence type="ECO:0000313" key="13">
    <source>
        <dbReference type="EMBL" id="KAH0853520.1"/>
    </source>
</evidence>
<keyword evidence="9" id="KW-0408">Iron</keyword>
<dbReference type="EMBL" id="JAGKQM010000757">
    <property type="protein sequence ID" value="KAH0853520.1"/>
    <property type="molecule type" value="Genomic_DNA"/>
</dbReference>
<evidence type="ECO:0000256" key="7">
    <source>
        <dbReference type="ARBA" id="ARBA00022989"/>
    </source>
</evidence>
<evidence type="ECO:0000256" key="6">
    <source>
        <dbReference type="ARBA" id="ARBA00022723"/>
    </source>
</evidence>
<dbReference type="PANTHER" id="PTHR47947:SF62">
    <property type="entry name" value="CYTOCHROME P450, FAMILY 81, SUBFAMILY D, POLYPEPTIDE 5"/>
    <property type="match status" value="1"/>
</dbReference>
<keyword evidence="14" id="KW-1185">Reference proteome</keyword>
<comment type="cofactor">
    <cofactor evidence="1">
        <name>heme</name>
        <dbReference type="ChEBI" id="CHEBI:30413"/>
    </cofactor>
</comment>
<dbReference type="PROSITE" id="PS00086">
    <property type="entry name" value="CYTOCHROME_P450"/>
    <property type="match status" value="2"/>
</dbReference>
<dbReference type="InterPro" id="IPR050651">
    <property type="entry name" value="Plant_Cytochrome_P450_Monoox"/>
</dbReference>
<accession>A0ABQ7XC39</accession>
<comment type="caution">
    <text evidence="13">The sequence shown here is derived from an EMBL/GenBank/DDBJ whole genome shotgun (WGS) entry which is preliminary data.</text>
</comment>
<dbReference type="PRINTS" id="PR00385">
    <property type="entry name" value="P450"/>
</dbReference>
<dbReference type="SUPFAM" id="SSF48264">
    <property type="entry name" value="Cytochrome P450"/>
    <property type="match status" value="2"/>
</dbReference>
<keyword evidence="8" id="KW-0560">Oxidoreductase</keyword>
<dbReference type="Gene3D" id="1.10.630.10">
    <property type="entry name" value="Cytochrome P450"/>
    <property type="match status" value="2"/>
</dbReference>
<dbReference type="InterPro" id="IPR036396">
    <property type="entry name" value="Cyt_P450_sf"/>
</dbReference>
<dbReference type="PRINTS" id="PR00463">
    <property type="entry name" value="EP450I"/>
</dbReference>
<feature type="non-terminal residue" evidence="13">
    <location>
        <position position="1"/>
    </location>
</feature>
<keyword evidence="7 12" id="KW-1133">Transmembrane helix</keyword>
<comment type="subcellular location">
    <subcellularLocation>
        <location evidence="2">Membrane</location>
        <topology evidence="2">Single-pass membrane protein</topology>
    </subcellularLocation>
</comment>
<dbReference type="PANTHER" id="PTHR47947">
    <property type="entry name" value="CYTOCHROME P450 82C3-RELATED"/>
    <property type="match status" value="1"/>
</dbReference>
<evidence type="ECO:0000256" key="3">
    <source>
        <dbReference type="ARBA" id="ARBA00010617"/>
    </source>
</evidence>
<keyword evidence="5 12" id="KW-0812">Transmembrane</keyword>